<evidence type="ECO:0000259" key="8">
    <source>
        <dbReference type="PROSITE" id="PS50850"/>
    </source>
</evidence>
<name>A7TP51_VANPO</name>
<dbReference type="RefSeq" id="XP_001643819.1">
    <property type="nucleotide sequence ID" value="XM_001643769.1"/>
</dbReference>
<dbReference type="InterPro" id="IPR020846">
    <property type="entry name" value="MFS_dom"/>
</dbReference>
<keyword evidence="5 7" id="KW-0472">Membrane</keyword>
<evidence type="ECO:0000256" key="3">
    <source>
        <dbReference type="ARBA" id="ARBA00022692"/>
    </source>
</evidence>
<feature type="region of interest" description="Disordered" evidence="6">
    <location>
        <begin position="1"/>
        <end position="30"/>
    </location>
</feature>
<dbReference type="GO" id="GO:0005886">
    <property type="term" value="C:plasma membrane"/>
    <property type="evidence" value="ECO:0007669"/>
    <property type="project" value="TreeGrafter"/>
</dbReference>
<evidence type="ECO:0000313" key="10">
    <source>
        <dbReference type="Proteomes" id="UP000000267"/>
    </source>
</evidence>
<feature type="transmembrane region" description="Helical" evidence="7">
    <location>
        <begin position="454"/>
        <end position="471"/>
    </location>
</feature>
<evidence type="ECO:0000256" key="6">
    <source>
        <dbReference type="SAM" id="MobiDB-lite"/>
    </source>
</evidence>
<evidence type="ECO:0000256" key="1">
    <source>
        <dbReference type="ARBA" id="ARBA00004141"/>
    </source>
</evidence>
<dbReference type="InterPro" id="IPR036259">
    <property type="entry name" value="MFS_trans_sf"/>
</dbReference>
<dbReference type="eggNOG" id="KOG0255">
    <property type="taxonomic scope" value="Eukaryota"/>
</dbReference>
<dbReference type="GO" id="GO:0022857">
    <property type="term" value="F:transmembrane transporter activity"/>
    <property type="evidence" value="ECO:0007669"/>
    <property type="project" value="InterPro"/>
</dbReference>
<accession>A7TP51</accession>
<feature type="transmembrane region" description="Helical" evidence="7">
    <location>
        <begin position="271"/>
        <end position="292"/>
    </location>
</feature>
<dbReference type="PROSITE" id="PS50850">
    <property type="entry name" value="MFS"/>
    <property type="match status" value="1"/>
</dbReference>
<dbReference type="Gene3D" id="1.20.1250.20">
    <property type="entry name" value="MFS general substrate transporter like domains"/>
    <property type="match status" value="1"/>
</dbReference>
<comment type="subcellular location">
    <subcellularLocation>
        <location evidence="1">Membrane</location>
        <topology evidence="1">Multi-pass membrane protein</topology>
    </subcellularLocation>
</comment>
<evidence type="ECO:0000256" key="4">
    <source>
        <dbReference type="ARBA" id="ARBA00022989"/>
    </source>
</evidence>
<dbReference type="CDD" id="cd17323">
    <property type="entry name" value="MFS_Tpo1_MDR_like"/>
    <property type="match status" value="1"/>
</dbReference>
<dbReference type="OMA" id="FNNHHRG"/>
<dbReference type="EMBL" id="DS480438">
    <property type="protein sequence ID" value="EDO15961.1"/>
    <property type="molecule type" value="Genomic_DNA"/>
</dbReference>
<feature type="transmembrane region" description="Helical" evidence="7">
    <location>
        <begin position="549"/>
        <end position="570"/>
    </location>
</feature>
<dbReference type="Pfam" id="PF07690">
    <property type="entry name" value="MFS_1"/>
    <property type="match status" value="1"/>
</dbReference>
<keyword evidence="10" id="KW-1185">Reference proteome</keyword>
<protein>
    <recommendedName>
        <fullName evidence="8">Major facilitator superfamily (MFS) profile domain-containing protein</fullName>
    </recommendedName>
</protein>
<dbReference type="PANTHER" id="PTHR23502">
    <property type="entry name" value="MAJOR FACILITATOR SUPERFAMILY"/>
    <property type="match status" value="1"/>
</dbReference>
<dbReference type="GeneID" id="5544087"/>
<dbReference type="AlphaFoldDB" id="A7TP51"/>
<feature type="transmembrane region" description="Helical" evidence="7">
    <location>
        <begin position="143"/>
        <end position="162"/>
    </location>
</feature>
<dbReference type="PhylomeDB" id="A7TP51"/>
<feature type="transmembrane region" description="Helical" evidence="7">
    <location>
        <begin position="483"/>
        <end position="505"/>
    </location>
</feature>
<keyword evidence="4 7" id="KW-1133">Transmembrane helix</keyword>
<dbReference type="KEGG" id="vpo:Kpol_1044p21"/>
<dbReference type="HOGENOM" id="CLU_008455_11_4_1"/>
<evidence type="ECO:0000256" key="2">
    <source>
        <dbReference type="ARBA" id="ARBA00022448"/>
    </source>
</evidence>
<keyword evidence="3 7" id="KW-0812">Transmembrane</keyword>
<feature type="transmembrane region" description="Helical" evidence="7">
    <location>
        <begin position="182"/>
        <end position="201"/>
    </location>
</feature>
<gene>
    <name evidence="9" type="ORF">Kpol_1044p21</name>
</gene>
<keyword evidence="2" id="KW-0813">Transport</keyword>
<feature type="transmembrane region" description="Helical" evidence="7">
    <location>
        <begin position="415"/>
        <end position="433"/>
    </location>
</feature>
<feature type="transmembrane region" description="Helical" evidence="7">
    <location>
        <begin position="213"/>
        <end position="230"/>
    </location>
</feature>
<organism evidence="10">
    <name type="scientific">Vanderwaltozyma polyspora (strain ATCC 22028 / DSM 70294 / BCRC 21397 / CBS 2163 / NBRC 10782 / NRRL Y-8283 / UCD 57-17)</name>
    <name type="common">Kluyveromyces polysporus</name>
    <dbReference type="NCBI Taxonomy" id="436907"/>
    <lineage>
        <taxon>Eukaryota</taxon>
        <taxon>Fungi</taxon>
        <taxon>Dikarya</taxon>
        <taxon>Ascomycota</taxon>
        <taxon>Saccharomycotina</taxon>
        <taxon>Saccharomycetes</taxon>
        <taxon>Saccharomycetales</taxon>
        <taxon>Saccharomycetaceae</taxon>
        <taxon>Vanderwaltozyma</taxon>
    </lineage>
</organism>
<proteinExistence type="predicted"/>
<feature type="compositionally biased region" description="Low complexity" evidence="6">
    <location>
        <begin position="15"/>
        <end position="26"/>
    </location>
</feature>
<sequence length="587" mass="65354">MSEDTTSNQKESAGTSSNSHSTLNNSMDFTENKPDPCLPIMYKAQISHPLESGEEGHHDIYIVKRAQLDCTADTALKINKRIAGIVTGTQNVHINFGEVDYTDLPPMGENRDYPPPLPNIDEYEVTFCGKDDPLHPFNWSLKLRIFICFILGLDVINVAVASSNFVFGVPQITEEYHVGQDTAMLGVTLFVLGFAGAPIIYAPLSEIYGRQMVILVSAFGTAVFQFAVATGKDIQTLLICRFFGGLVGSAPFVVVPAMFADLFDTDIRAKAVCLFSLGTLAGPVMTPIFGTYITQHTTWRWLDYIQGMFASLVFVLLLIFLKETHHPTILVKKAKMMRKKSNNWGIHAAQENVELTMRDVIHVNFTRPLKMLFTEPVIAMLTFYDSYCYGILYLLLEAQPIIYVEGYGFNRNGALPSISVIVGMIICTVYVWVGDNRYIKAAEKKGKLLPELRLREVITCSFAMPIGVLWLTWTGHYHDRIHWIVPVIADAFVGFGLLGSLLQCVNYLIESYFYLAASALAANTFMRAIFGGTFILFCRPMFATMGTNFAGLLLGIVAIVLIPVPVLLYFKGEKMRARGKFAYASDL</sequence>
<dbReference type="FunFam" id="1.20.1250.20:FF:000011">
    <property type="entry name" value="MFS multidrug transporter, putative"/>
    <property type="match status" value="1"/>
</dbReference>
<dbReference type="InterPro" id="IPR011701">
    <property type="entry name" value="MFS"/>
</dbReference>
<dbReference type="InParanoid" id="A7TP51"/>
<evidence type="ECO:0000313" key="9">
    <source>
        <dbReference type="EMBL" id="EDO15961.1"/>
    </source>
</evidence>
<evidence type="ECO:0000256" key="5">
    <source>
        <dbReference type="ARBA" id="ARBA00023136"/>
    </source>
</evidence>
<dbReference type="SUPFAM" id="SSF103473">
    <property type="entry name" value="MFS general substrate transporter"/>
    <property type="match status" value="1"/>
</dbReference>
<dbReference type="PANTHER" id="PTHR23502:SF31">
    <property type="entry name" value="POLYAMINE TRANSPORTER 1"/>
    <property type="match status" value="1"/>
</dbReference>
<feature type="domain" description="Major facilitator superfamily (MFS) profile" evidence="8">
    <location>
        <begin position="140"/>
        <end position="575"/>
    </location>
</feature>
<dbReference type="OrthoDB" id="9986881at2759"/>
<feature type="transmembrane region" description="Helical" evidence="7">
    <location>
        <begin position="512"/>
        <end position="537"/>
    </location>
</feature>
<reference evidence="9 10" key="1">
    <citation type="journal article" date="2007" name="Proc. Natl. Acad. Sci. U.S.A.">
        <title>Independent sorting-out of thousands of duplicated gene pairs in two yeast species descended from a whole-genome duplication.</title>
        <authorList>
            <person name="Scannell D.R."/>
            <person name="Frank A.C."/>
            <person name="Conant G.C."/>
            <person name="Byrne K.P."/>
            <person name="Woolfit M."/>
            <person name="Wolfe K.H."/>
        </authorList>
    </citation>
    <scope>NUCLEOTIDE SEQUENCE [LARGE SCALE GENOMIC DNA]</scope>
    <source>
        <strain evidence="10">ATCC 22028 / DSM 70294 / BCRC 21397 / CBS 2163 / NBRC 10782 / NRRL Y-8283 / UCD 57-17</strain>
    </source>
</reference>
<feature type="compositionally biased region" description="Polar residues" evidence="6">
    <location>
        <begin position="1"/>
        <end position="14"/>
    </location>
</feature>
<feature type="transmembrane region" description="Helical" evidence="7">
    <location>
        <begin position="377"/>
        <end position="395"/>
    </location>
</feature>
<evidence type="ECO:0000256" key="7">
    <source>
        <dbReference type="SAM" id="Phobius"/>
    </source>
</evidence>
<dbReference type="Proteomes" id="UP000000267">
    <property type="component" value="Unassembled WGS sequence"/>
</dbReference>
<feature type="transmembrane region" description="Helical" evidence="7">
    <location>
        <begin position="236"/>
        <end position="259"/>
    </location>
</feature>
<feature type="transmembrane region" description="Helical" evidence="7">
    <location>
        <begin position="304"/>
        <end position="321"/>
    </location>
</feature>